<feature type="transmembrane region" description="Helical" evidence="1">
    <location>
        <begin position="113"/>
        <end position="134"/>
    </location>
</feature>
<dbReference type="RefSeq" id="WP_073199132.1">
    <property type="nucleotide sequence ID" value="NZ_FRCZ01000001.1"/>
</dbReference>
<feature type="transmembrane region" description="Helical" evidence="1">
    <location>
        <begin position="74"/>
        <end position="93"/>
    </location>
</feature>
<name>A0A1M7JJ44_9BACI</name>
<organism evidence="2 3">
    <name type="scientific">Gracilibacillus kekensis</name>
    <dbReference type="NCBI Taxonomy" id="1027249"/>
    <lineage>
        <taxon>Bacteria</taxon>
        <taxon>Bacillati</taxon>
        <taxon>Bacillota</taxon>
        <taxon>Bacilli</taxon>
        <taxon>Bacillales</taxon>
        <taxon>Bacillaceae</taxon>
        <taxon>Gracilibacillus</taxon>
    </lineage>
</organism>
<dbReference type="Pfam" id="PF04854">
    <property type="entry name" value="DUF624"/>
    <property type="match status" value="1"/>
</dbReference>
<keyword evidence="3" id="KW-1185">Reference proteome</keyword>
<evidence type="ECO:0000256" key="1">
    <source>
        <dbReference type="SAM" id="Phobius"/>
    </source>
</evidence>
<accession>A0A1M7JJ44</accession>
<feature type="transmembrane region" description="Helical" evidence="1">
    <location>
        <begin position="20"/>
        <end position="50"/>
    </location>
</feature>
<gene>
    <name evidence="2" type="ORF">SAMN05216179_0383</name>
</gene>
<proteinExistence type="predicted"/>
<dbReference type="InterPro" id="IPR006938">
    <property type="entry name" value="DUF624"/>
</dbReference>
<dbReference type="AlphaFoldDB" id="A0A1M7JJ44"/>
<dbReference type="STRING" id="1027249.SAMN05216179_0383"/>
<dbReference type="Proteomes" id="UP000184184">
    <property type="component" value="Unassembled WGS sequence"/>
</dbReference>
<keyword evidence="1" id="KW-1133">Transmembrane helix</keyword>
<feature type="transmembrane region" description="Helical" evidence="1">
    <location>
        <begin position="146"/>
        <end position="170"/>
    </location>
</feature>
<protein>
    <submittedName>
        <fullName evidence="2">Uncharacterized membrane protein YesL</fullName>
    </submittedName>
</protein>
<dbReference type="EMBL" id="FRCZ01000001">
    <property type="protein sequence ID" value="SHM53082.1"/>
    <property type="molecule type" value="Genomic_DNA"/>
</dbReference>
<keyword evidence="1" id="KW-0812">Transmembrane</keyword>
<evidence type="ECO:0000313" key="3">
    <source>
        <dbReference type="Proteomes" id="UP000184184"/>
    </source>
</evidence>
<evidence type="ECO:0000313" key="2">
    <source>
        <dbReference type="EMBL" id="SHM53082.1"/>
    </source>
</evidence>
<feature type="transmembrane region" description="Helical" evidence="1">
    <location>
        <begin position="176"/>
        <end position="197"/>
    </location>
</feature>
<keyword evidence="1" id="KW-0472">Membrane</keyword>
<dbReference type="OrthoDB" id="2182676at2"/>
<reference evidence="2 3" key="1">
    <citation type="submission" date="2016-11" db="EMBL/GenBank/DDBJ databases">
        <authorList>
            <person name="Jaros S."/>
            <person name="Januszkiewicz K."/>
            <person name="Wedrychowicz H."/>
        </authorList>
    </citation>
    <scope>NUCLEOTIDE SEQUENCE [LARGE SCALE GENOMIC DNA]</scope>
    <source>
        <strain evidence="2 3">CGMCC 1.10681</strain>
    </source>
</reference>
<sequence length="209" mass="24264">MESFALERIYRFTDIIVRTAYINILVIVFSLLGLIVFGFFPAIIAAFSIFRKWFTGYSDISITRNFWRVYKREFVRSNLVGFIIVLVGGLLYINMSIAEVIQHDGIRLTYYPLLLVNILFLGMLIYLLPMYVHFDMKLVELFKNAFLCMFAMPLLTIVLVVTIVMLYFLFTIIPGLLPFFGFSLFILVMMKGALISFERMLGFSEIAKD</sequence>